<evidence type="ECO:0000256" key="4">
    <source>
        <dbReference type="ARBA" id="ARBA00023015"/>
    </source>
</evidence>
<dbReference type="InterPro" id="IPR020603">
    <property type="entry name" value="MraZ_dom"/>
</dbReference>
<comment type="subunit">
    <text evidence="7">Forms oligomers.</text>
</comment>
<keyword evidence="6 7" id="KW-0804">Transcription</keyword>
<comment type="similarity">
    <text evidence="7">Belongs to the MraZ family.</text>
</comment>
<dbReference type="InterPro" id="IPR007159">
    <property type="entry name" value="SpoVT-AbrB_dom"/>
</dbReference>
<evidence type="ECO:0000256" key="7">
    <source>
        <dbReference type="HAMAP-Rule" id="MF_01008"/>
    </source>
</evidence>
<keyword evidence="5 7" id="KW-0238">DNA-binding</keyword>
<organism evidence="9 10">
    <name type="scientific">Thalassolituus marinus</name>
    <dbReference type="NCBI Taxonomy" id="671053"/>
    <lineage>
        <taxon>Bacteria</taxon>
        <taxon>Pseudomonadati</taxon>
        <taxon>Pseudomonadota</taxon>
        <taxon>Gammaproteobacteria</taxon>
        <taxon>Oceanospirillales</taxon>
        <taxon>Oceanospirillaceae</taxon>
        <taxon>Thalassolituus</taxon>
    </lineage>
</organism>
<protein>
    <recommendedName>
        <fullName evidence="1 7">Transcriptional regulator MraZ</fullName>
    </recommendedName>
</protein>
<dbReference type="PANTHER" id="PTHR34701:SF1">
    <property type="entry name" value="TRANSCRIPTIONAL REGULATOR MRAZ"/>
    <property type="match status" value="1"/>
</dbReference>
<dbReference type="SUPFAM" id="SSF89447">
    <property type="entry name" value="AbrB/MazE/MraZ-like"/>
    <property type="match status" value="1"/>
</dbReference>
<sequence length="151" mass="17257">MFRGLQSINLDAKGRLAIPTKYREPLAELCGARLVATIDTEERCLLIYPVNEWEEIQKKIEALPSFNPAARRIQRLLIGHATDLELDGSGRVLLPQPLREYAGLEKEVVLMGQGKKLELWSKTMWESRRDEYLEVVSQPDQLPDELQSLSL</sequence>
<keyword evidence="2 7" id="KW-0963">Cytoplasm</keyword>
<keyword evidence="3" id="KW-0677">Repeat</keyword>
<dbReference type="Pfam" id="PF02381">
    <property type="entry name" value="MraZ"/>
    <property type="match status" value="2"/>
</dbReference>
<dbReference type="InterPro" id="IPR038619">
    <property type="entry name" value="MraZ_sf"/>
</dbReference>
<dbReference type="CDD" id="cd16321">
    <property type="entry name" value="MraZ_C"/>
    <property type="match status" value="1"/>
</dbReference>
<evidence type="ECO:0000256" key="5">
    <source>
        <dbReference type="ARBA" id="ARBA00023125"/>
    </source>
</evidence>
<evidence type="ECO:0000313" key="10">
    <source>
        <dbReference type="Proteomes" id="UP000714380"/>
    </source>
</evidence>
<dbReference type="Gene3D" id="3.40.1550.20">
    <property type="entry name" value="Transcriptional regulator MraZ domain"/>
    <property type="match status" value="1"/>
</dbReference>
<evidence type="ECO:0000256" key="3">
    <source>
        <dbReference type="ARBA" id="ARBA00022737"/>
    </source>
</evidence>
<evidence type="ECO:0000256" key="2">
    <source>
        <dbReference type="ARBA" id="ARBA00022490"/>
    </source>
</evidence>
<evidence type="ECO:0000256" key="1">
    <source>
        <dbReference type="ARBA" id="ARBA00013860"/>
    </source>
</evidence>
<evidence type="ECO:0000256" key="6">
    <source>
        <dbReference type="ARBA" id="ARBA00023163"/>
    </source>
</evidence>
<dbReference type="RefSeq" id="WP_225673812.1">
    <property type="nucleotide sequence ID" value="NZ_JAEDAH010000042.1"/>
</dbReference>
<feature type="domain" description="SpoVT-AbrB" evidence="8">
    <location>
        <begin position="5"/>
        <end position="52"/>
    </location>
</feature>
<dbReference type="HAMAP" id="MF_01008">
    <property type="entry name" value="MraZ"/>
    <property type="match status" value="1"/>
</dbReference>
<comment type="caution">
    <text evidence="9">The sequence shown here is derived from an EMBL/GenBank/DDBJ whole genome shotgun (WGS) entry which is preliminary data.</text>
</comment>
<dbReference type="Proteomes" id="UP000714380">
    <property type="component" value="Unassembled WGS sequence"/>
</dbReference>
<dbReference type="CDD" id="cd16320">
    <property type="entry name" value="MraZ_N"/>
    <property type="match status" value="1"/>
</dbReference>
<dbReference type="InterPro" id="IPR035644">
    <property type="entry name" value="MraZ_C"/>
</dbReference>
<proteinExistence type="inferred from homology"/>
<keyword evidence="4 7" id="KW-0805">Transcription regulation</keyword>
<dbReference type="PROSITE" id="PS51740">
    <property type="entry name" value="SPOVT_ABRB"/>
    <property type="match status" value="2"/>
</dbReference>
<dbReference type="InterPro" id="IPR035642">
    <property type="entry name" value="MraZ_N"/>
</dbReference>
<comment type="subcellular location">
    <subcellularLocation>
        <location evidence="7">Cytoplasm</location>
        <location evidence="7">Nucleoid</location>
    </subcellularLocation>
</comment>
<dbReference type="NCBIfam" id="TIGR00242">
    <property type="entry name" value="division/cell wall cluster transcriptional repressor MraZ"/>
    <property type="match status" value="1"/>
</dbReference>
<keyword evidence="10" id="KW-1185">Reference proteome</keyword>
<dbReference type="InterPro" id="IPR037914">
    <property type="entry name" value="SpoVT-AbrB_sf"/>
</dbReference>
<evidence type="ECO:0000313" key="9">
    <source>
        <dbReference type="EMBL" id="MCA6063631.1"/>
    </source>
</evidence>
<name>A0ABS7ZTB1_9GAMM</name>
<evidence type="ECO:0000259" key="8">
    <source>
        <dbReference type="PROSITE" id="PS51740"/>
    </source>
</evidence>
<dbReference type="PANTHER" id="PTHR34701">
    <property type="entry name" value="TRANSCRIPTIONAL REGULATOR MRAZ"/>
    <property type="match status" value="1"/>
</dbReference>
<dbReference type="InterPro" id="IPR003444">
    <property type="entry name" value="MraZ"/>
</dbReference>
<dbReference type="EMBL" id="JAEDAH010000042">
    <property type="protein sequence ID" value="MCA6063631.1"/>
    <property type="molecule type" value="Genomic_DNA"/>
</dbReference>
<feature type="domain" description="SpoVT-AbrB" evidence="8">
    <location>
        <begin position="81"/>
        <end position="124"/>
    </location>
</feature>
<accession>A0ABS7ZTB1</accession>
<gene>
    <name evidence="7 9" type="primary">mraZ</name>
    <name evidence="9" type="ORF">I9W95_08420</name>
</gene>
<reference evidence="9 10" key="1">
    <citation type="submission" date="2020-12" db="EMBL/GenBank/DDBJ databases">
        <title>Novel Thalassolituus-related marine hydrocarbonoclastic bacteria mediated algae-derived hydrocarbons mineralization in twilight zone of the northern South China Sea.</title>
        <authorList>
            <person name="Dong C."/>
        </authorList>
    </citation>
    <scope>NUCLEOTIDE SEQUENCE [LARGE SCALE GENOMIC DNA]</scope>
    <source>
        <strain evidence="9 10">IMCC1826</strain>
    </source>
</reference>